<dbReference type="InterPro" id="IPR017871">
    <property type="entry name" value="ABC_transporter-like_CS"/>
</dbReference>
<dbReference type="PhylomeDB" id="A8A8S8"/>
<dbReference type="RefSeq" id="WP_011998182.1">
    <property type="nucleotide sequence ID" value="NC_009776.1"/>
</dbReference>
<dbReference type="NCBIfam" id="TIGR01188">
    <property type="entry name" value="drrA"/>
    <property type="match status" value="1"/>
</dbReference>
<dbReference type="GeneID" id="5562867"/>
<sequence length="319" mass="36432">MSYAIEARDLRKRYGEFEAVRGVSFTVRWGEVFGFLGPNGAGKTTTIMMLTTLVEPTSGEAYVAGYHVVKEKNEVRKNIGIVFQDPTLDSYLTVYENMYVHGKLYGIKGNVLKERIKEALTFFDLWEHRNKVARYLSGGMRRRLELARAMLHEPKVLFLDEPTVGLDPQSRNKVWEYIKTLNKKLGVTVFMTTHYMDEADEMCDRIAIIDHGKIIAEGSPEELKSSVGGALVIVKTKKEAPCPQGFECEKKGDKLIISLKNLGKELIDVIDSLRSYEITELDVRKPTLNEVFLKLTGRELRDEDSNDYLKHIITKRMWG</sequence>
<dbReference type="HOGENOM" id="CLU_000604_1_2_2"/>
<dbReference type="InterPro" id="IPR050763">
    <property type="entry name" value="ABC_transporter_ATP-binding"/>
</dbReference>
<dbReference type="InterPro" id="IPR003439">
    <property type="entry name" value="ABC_transporter-like_ATP-bd"/>
</dbReference>
<evidence type="ECO:0000256" key="7">
    <source>
        <dbReference type="ARBA" id="ARBA00023136"/>
    </source>
</evidence>
<keyword evidence="6" id="KW-1278">Translocase</keyword>
<comment type="subcellular location">
    <subcellularLocation>
        <location evidence="1">Cell membrane</location>
        <topology evidence="1">Peripheral membrane protein</topology>
        <orientation evidence="1">Cytoplasmic side</orientation>
    </subcellularLocation>
</comment>
<keyword evidence="7" id="KW-0472">Membrane</keyword>
<dbReference type="InterPro" id="IPR005894">
    <property type="entry name" value="DrrA"/>
</dbReference>
<protein>
    <submittedName>
        <fullName evidence="10">Daunorubicin resistance ABC transporter ATPase subunit</fullName>
    </submittedName>
</protein>
<evidence type="ECO:0000256" key="4">
    <source>
        <dbReference type="ARBA" id="ARBA00022741"/>
    </source>
</evidence>
<dbReference type="OrthoDB" id="31298at2157"/>
<feature type="domain" description="ABC transporter" evidence="9">
    <location>
        <begin position="5"/>
        <end position="236"/>
    </location>
</feature>
<dbReference type="SUPFAM" id="SSF52540">
    <property type="entry name" value="P-loop containing nucleoside triphosphate hydrolases"/>
    <property type="match status" value="1"/>
</dbReference>
<organism evidence="10 11">
    <name type="scientific">Ignicoccus hospitalis (strain KIN4/I / DSM 18386 / JCM 14125)</name>
    <dbReference type="NCBI Taxonomy" id="453591"/>
    <lineage>
        <taxon>Archaea</taxon>
        <taxon>Thermoproteota</taxon>
        <taxon>Thermoprotei</taxon>
        <taxon>Desulfurococcales</taxon>
        <taxon>Desulfurococcaceae</taxon>
        <taxon>Ignicoccus</taxon>
    </lineage>
</organism>
<dbReference type="PANTHER" id="PTHR42711">
    <property type="entry name" value="ABC TRANSPORTER ATP-BINDING PROTEIN"/>
    <property type="match status" value="1"/>
</dbReference>
<dbReference type="PROSITE" id="PS00211">
    <property type="entry name" value="ABC_TRANSPORTER_1"/>
    <property type="match status" value="1"/>
</dbReference>
<dbReference type="GO" id="GO:0005886">
    <property type="term" value="C:plasma membrane"/>
    <property type="evidence" value="ECO:0007669"/>
    <property type="project" value="UniProtKB-SubCell"/>
</dbReference>
<keyword evidence="2" id="KW-0813">Transport</keyword>
<dbReference type="FunFam" id="3.40.50.300:FF:000589">
    <property type="entry name" value="ABC transporter, ATP-binding subunit"/>
    <property type="match status" value="1"/>
</dbReference>
<evidence type="ECO:0000256" key="5">
    <source>
        <dbReference type="ARBA" id="ARBA00022840"/>
    </source>
</evidence>
<dbReference type="STRING" id="453591.Igni_0146"/>
<dbReference type="GO" id="GO:0043215">
    <property type="term" value="P:daunorubicin transport"/>
    <property type="evidence" value="ECO:0007669"/>
    <property type="project" value="InterPro"/>
</dbReference>
<dbReference type="SMART" id="SM00382">
    <property type="entry name" value="AAA"/>
    <property type="match status" value="1"/>
</dbReference>
<keyword evidence="11" id="KW-1185">Reference proteome</keyword>
<name>A8A8S8_IGNH4</name>
<evidence type="ECO:0000256" key="2">
    <source>
        <dbReference type="ARBA" id="ARBA00022448"/>
    </source>
</evidence>
<keyword evidence="3" id="KW-1003">Cell membrane</keyword>
<dbReference type="Proteomes" id="UP000000262">
    <property type="component" value="Chromosome"/>
</dbReference>
<dbReference type="eggNOG" id="arCOG00194">
    <property type="taxonomic scope" value="Archaea"/>
</dbReference>
<dbReference type="Gene3D" id="3.40.50.300">
    <property type="entry name" value="P-loop containing nucleotide triphosphate hydrolases"/>
    <property type="match status" value="1"/>
</dbReference>
<dbReference type="InterPro" id="IPR027417">
    <property type="entry name" value="P-loop_NTPase"/>
</dbReference>
<comment type="similarity">
    <text evidence="8">Belongs to the ABC transporter superfamily. Drug exporter-1 (DrugE1) (TC 3.A.1.105) family.</text>
</comment>
<dbReference type="Pfam" id="PF13732">
    <property type="entry name" value="DrrA1-3_C"/>
    <property type="match status" value="1"/>
</dbReference>
<keyword evidence="5" id="KW-0067">ATP-binding</keyword>
<dbReference type="EMBL" id="CP000816">
    <property type="protein sequence ID" value="ABU81330.1"/>
    <property type="molecule type" value="Genomic_DNA"/>
</dbReference>
<evidence type="ECO:0000259" key="9">
    <source>
        <dbReference type="PROSITE" id="PS50893"/>
    </source>
</evidence>
<reference evidence="10 11" key="1">
    <citation type="journal article" date="2008" name="Genome Biol.">
        <title>A genomic analysis of the archaeal system Ignicoccus hospitalis-Nanoarchaeum equitans.</title>
        <authorList>
            <person name="Podar M."/>
            <person name="Anderson I."/>
            <person name="Makarova K.S."/>
            <person name="Elkins J.G."/>
            <person name="Ivanova N."/>
            <person name="Wall M.A."/>
            <person name="Lykidis A."/>
            <person name="Mavromatis K."/>
            <person name="Sun H."/>
            <person name="Hudson M.E."/>
            <person name="Chen W."/>
            <person name="Deciu C."/>
            <person name="Hutchison D."/>
            <person name="Eads J.R."/>
            <person name="Anderson A."/>
            <person name="Fernandes F."/>
            <person name="Szeto E."/>
            <person name="Lapidus A."/>
            <person name="Kyrpides N.C."/>
            <person name="Saier M.H.Jr."/>
            <person name="Richardson P.M."/>
            <person name="Rachel R."/>
            <person name="Huber H."/>
            <person name="Eisen J.A."/>
            <person name="Koonin E.V."/>
            <person name="Keller M."/>
            <person name="Stetter K.O."/>
        </authorList>
    </citation>
    <scope>NUCLEOTIDE SEQUENCE [LARGE SCALE GENOMIC DNA]</scope>
    <source>
        <strain evidence="11">KIN4/I / DSM 18386 / JCM 14125</strain>
    </source>
</reference>
<proteinExistence type="inferred from homology"/>
<evidence type="ECO:0000256" key="3">
    <source>
        <dbReference type="ARBA" id="ARBA00022475"/>
    </source>
</evidence>
<evidence type="ECO:0000256" key="1">
    <source>
        <dbReference type="ARBA" id="ARBA00004413"/>
    </source>
</evidence>
<dbReference type="PROSITE" id="PS50893">
    <property type="entry name" value="ABC_TRANSPORTER_2"/>
    <property type="match status" value="1"/>
</dbReference>
<dbReference type="GO" id="GO:0005524">
    <property type="term" value="F:ATP binding"/>
    <property type="evidence" value="ECO:0007669"/>
    <property type="project" value="UniProtKB-KW"/>
</dbReference>
<evidence type="ECO:0000313" key="11">
    <source>
        <dbReference type="Proteomes" id="UP000000262"/>
    </source>
</evidence>
<evidence type="ECO:0000256" key="6">
    <source>
        <dbReference type="ARBA" id="ARBA00022967"/>
    </source>
</evidence>
<dbReference type="InterPro" id="IPR025302">
    <property type="entry name" value="DrrA1/2-like_C"/>
</dbReference>
<accession>A8A8S8</accession>
<evidence type="ECO:0000313" key="10">
    <source>
        <dbReference type="EMBL" id="ABU81330.1"/>
    </source>
</evidence>
<gene>
    <name evidence="10" type="ordered locus">Igni_0146</name>
</gene>
<evidence type="ECO:0000256" key="8">
    <source>
        <dbReference type="ARBA" id="ARBA00049985"/>
    </source>
</evidence>
<dbReference type="AlphaFoldDB" id="A8A8S8"/>
<dbReference type="Pfam" id="PF00005">
    <property type="entry name" value="ABC_tran"/>
    <property type="match status" value="1"/>
</dbReference>
<keyword evidence="4" id="KW-0547">Nucleotide-binding</keyword>
<dbReference type="GO" id="GO:0016887">
    <property type="term" value="F:ATP hydrolysis activity"/>
    <property type="evidence" value="ECO:0007669"/>
    <property type="project" value="InterPro"/>
</dbReference>
<dbReference type="PANTHER" id="PTHR42711:SF5">
    <property type="entry name" value="ABC TRANSPORTER ATP-BINDING PROTEIN NATA"/>
    <property type="match status" value="1"/>
</dbReference>
<dbReference type="KEGG" id="iho:Igni_0146"/>
<dbReference type="InterPro" id="IPR003593">
    <property type="entry name" value="AAA+_ATPase"/>
</dbReference>
<dbReference type="GO" id="GO:1900753">
    <property type="term" value="P:doxorubicin transport"/>
    <property type="evidence" value="ECO:0007669"/>
    <property type="project" value="InterPro"/>
</dbReference>